<dbReference type="EMBL" id="CM012445">
    <property type="protein sequence ID" value="RVE68015.1"/>
    <property type="molecule type" value="Genomic_DNA"/>
</dbReference>
<accession>A0A3S2P9L3</accession>
<dbReference type="Proteomes" id="UP000283210">
    <property type="component" value="Chromosome 9"/>
</dbReference>
<proteinExistence type="predicted"/>
<feature type="compositionally biased region" description="Basic and acidic residues" evidence="1">
    <location>
        <begin position="396"/>
        <end position="417"/>
    </location>
</feature>
<feature type="domain" description="SPEF2 C-terminal" evidence="2">
    <location>
        <begin position="542"/>
        <end position="735"/>
    </location>
</feature>
<evidence type="ECO:0000313" key="3">
    <source>
        <dbReference type="EMBL" id="RVE68015.1"/>
    </source>
</evidence>
<dbReference type="PANTHER" id="PTHR14919:SF0">
    <property type="entry name" value="SPERM FLAGELLAR PROTEIN 2"/>
    <property type="match status" value="1"/>
</dbReference>
<feature type="region of interest" description="Disordered" evidence="1">
    <location>
        <begin position="372"/>
        <end position="417"/>
    </location>
</feature>
<protein>
    <recommendedName>
        <fullName evidence="2">SPEF2 C-terminal domain-containing protein</fullName>
    </recommendedName>
</protein>
<dbReference type="GO" id="GO:0097225">
    <property type="term" value="C:sperm midpiece"/>
    <property type="evidence" value="ECO:0007669"/>
    <property type="project" value="TreeGrafter"/>
</dbReference>
<dbReference type="SUPFAM" id="SSF47473">
    <property type="entry name" value="EF-hand"/>
    <property type="match status" value="1"/>
</dbReference>
<dbReference type="Pfam" id="PF24082">
    <property type="entry name" value="SPEF2_C"/>
    <property type="match status" value="1"/>
</dbReference>
<name>A0A3S2P9L3_ORYJA</name>
<dbReference type="GO" id="GO:0002177">
    <property type="term" value="C:manchette"/>
    <property type="evidence" value="ECO:0007669"/>
    <property type="project" value="TreeGrafter"/>
</dbReference>
<dbReference type="InterPro" id="IPR052634">
    <property type="entry name" value="Sperm_flagellar-bone_growth"/>
</dbReference>
<feature type="compositionally biased region" description="Polar residues" evidence="1">
    <location>
        <begin position="71"/>
        <end position="84"/>
    </location>
</feature>
<reference evidence="3 4" key="2">
    <citation type="submission" date="2019-01" db="EMBL/GenBank/DDBJ databases">
        <title>A chromosome length genome reference of the Java medaka (oryzias javanicus).</title>
        <authorList>
            <person name="Herpin A."/>
            <person name="Takehana Y."/>
            <person name="Naruse K."/>
            <person name="Ansai S."/>
            <person name="Kawaguchi M."/>
        </authorList>
    </citation>
    <scope>NUCLEOTIDE SEQUENCE [LARGE SCALE GENOMIC DNA]</scope>
    <source>
        <strain evidence="3">RS831</strain>
        <tissue evidence="3">Whole body</tissue>
    </source>
</reference>
<dbReference type="Gene3D" id="1.10.238.10">
    <property type="entry name" value="EF-hand"/>
    <property type="match status" value="1"/>
</dbReference>
<evidence type="ECO:0000259" key="2">
    <source>
        <dbReference type="Pfam" id="PF24082"/>
    </source>
</evidence>
<dbReference type="AlphaFoldDB" id="A0A3S2P9L3"/>
<dbReference type="OrthoDB" id="62528at2759"/>
<feature type="region of interest" description="Disordered" evidence="1">
    <location>
        <begin position="289"/>
        <end position="335"/>
    </location>
</feature>
<keyword evidence="4" id="KW-1185">Reference proteome</keyword>
<feature type="region of interest" description="Disordered" evidence="1">
    <location>
        <begin position="35"/>
        <end position="87"/>
    </location>
</feature>
<dbReference type="InterPro" id="IPR056199">
    <property type="entry name" value="SPEF2_C"/>
</dbReference>
<evidence type="ECO:0000256" key="1">
    <source>
        <dbReference type="SAM" id="MobiDB-lite"/>
    </source>
</evidence>
<feature type="compositionally biased region" description="Basic and acidic residues" evidence="1">
    <location>
        <begin position="299"/>
        <end position="309"/>
    </location>
</feature>
<organism evidence="3 4">
    <name type="scientific">Oryzias javanicus</name>
    <name type="common">Javanese ricefish</name>
    <name type="synonym">Aplocheilus javanicus</name>
    <dbReference type="NCBI Taxonomy" id="123683"/>
    <lineage>
        <taxon>Eukaryota</taxon>
        <taxon>Metazoa</taxon>
        <taxon>Chordata</taxon>
        <taxon>Craniata</taxon>
        <taxon>Vertebrata</taxon>
        <taxon>Euteleostomi</taxon>
        <taxon>Actinopterygii</taxon>
        <taxon>Neopterygii</taxon>
        <taxon>Teleostei</taxon>
        <taxon>Neoteleostei</taxon>
        <taxon>Acanthomorphata</taxon>
        <taxon>Ovalentaria</taxon>
        <taxon>Atherinomorphae</taxon>
        <taxon>Beloniformes</taxon>
        <taxon>Adrianichthyidae</taxon>
        <taxon>Oryziinae</taxon>
        <taxon>Oryzias</taxon>
    </lineage>
</organism>
<reference evidence="3 4" key="1">
    <citation type="submission" date="2018-11" db="EMBL/GenBank/DDBJ databases">
        <authorList>
            <person name="Lopez-Roques C."/>
            <person name="Donnadieu C."/>
            <person name="Bouchez O."/>
            <person name="Klopp C."/>
            <person name="Cabau C."/>
            <person name="Zahm M."/>
        </authorList>
    </citation>
    <scope>NUCLEOTIDE SEQUENCE [LARGE SCALE GENOMIC DNA]</scope>
    <source>
        <strain evidence="3">RS831</strain>
        <tissue evidence="3">Whole body</tissue>
    </source>
</reference>
<dbReference type="PANTHER" id="PTHR14919">
    <property type="entry name" value="KPL2-RELATED"/>
    <property type="match status" value="1"/>
</dbReference>
<dbReference type="InterPro" id="IPR011992">
    <property type="entry name" value="EF-hand-dom_pair"/>
</dbReference>
<dbReference type="GO" id="GO:0007288">
    <property type="term" value="P:sperm axoneme assembly"/>
    <property type="evidence" value="ECO:0007669"/>
    <property type="project" value="TreeGrafter"/>
</dbReference>
<feature type="compositionally biased region" description="Basic residues" evidence="1">
    <location>
        <begin position="386"/>
        <end position="395"/>
    </location>
</feature>
<gene>
    <name evidence="3" type="ORF">OJAV_G00087500</name>
</gene>
<feature type="compositionally biased region" description="Basic and acidic residues" evidence="1">
    <location>
        <begin position="50"/>
        <end position="63"/>
    </location>
</feature>
<feature type="compositionally biased region" description="Basic and acidic residues" evidence="1">
    <location>
        <begin position="372"/>
        <end position="385"/>
    </location>
</feature>
<evidence type="ECO:0000313" key="4">
    <source>
        <dbReference type="Proteomes" id="UP000283210"/>
    </source>
</evidence>
<sequence>MVQWKAKHFGHCGCADVDEDELYNRVKLILQQVMEKKPRGRSSPFMSSMDARRLSTAEVEKPQSPKAGHSRSGTPTSLSQSNSPVPKKLLRSASSCSLDYLDEPLSPEIPPLLWSLWDSACNSYVNNIKKVMQQLRSQRTVVLHELSSIREGYRHCLGRPNLKQEFVCRWQKDFNSIPDYLREDEEMKAELHQRLDELCESLWDITDKCKEQDEQEKAALLNDEWLEEHTAALINSHSMLMQLELNRFHQTMYILRIYFLSLQMKQVTFESLCENTYIPLLEIPEVKAEDESENPMDANEMHKREEKSTKVALPKTHPVSPKEVSMTTSSDMAQPEKHLHDKLISNYEDALKVIETFPISLDICQLKEIDQTEQERPQEKVDKTPPKAKKTTKGKHSSEKLKAQGEEPEKTESQITSEKAEMTGKFHKEYAAALDHEGNRAKIRLELVKNHGLVMLHSLQRRTQGTLSQMETWLQARYQAEMKSIEQLIEMAHHHIMAEAKLQYEVVLEGSDFYLKEKTQMAANLSPSPDPDLSEKPSGLMLSVGALESIHRQLRSVAPSGVLSSSSFHSLLKDMLSINMGRHSLPKLWVDNQTLLGEIVSLLTDSNDQIDWRRFLLCASLPWPVPSLAQLLYALQSFKLADVNETGFINEEQYLQMELWLTYESAQIVSEDLSESLLRSHLANLTKFFFQLFADSSVSPPQLDYVSMLLYFSSDPDSRQGFVRALSVVLGQPLRQLSVDHLIMSMPSIEEDTKLTSLEADGNYSSLSASFGDEKVSISALLNVLCCKGAKMTDNAPLHTDLLCQEEHREPLTQVYMELGYELEECIPFSVLCKHPYIQMLMETSTQYLLVNIHGKLLAHQTKMETSSSTI</sequence>